<feature type="domain" description="tRNA synthetases class I catalytic" evidence="10">
    <location>
        <begin position="16"/>
        <end position="128"/>
    </location>
</feature>
<name>A0A932GNG9_UNCTE</name>
<dbReference type="NCBIfam" id="NF008900">
    <property type="entry name" value="PRK12267.1"/>
    <property type="match status" value="1"/>
</dbReference>
<comment type="subcellular location">
    <subcellularLocation>
        <location evidence="9">Cytoplasm</location>
    </subcellularLocation>
</comment>
<dbReference type="InterPro" id="IPR032678">
    <property type="entry name" value="tRNA-synt_1_cat_dom"/>
</dbReference>
<evidence type="ECO:0000259" key="11">
    <source>
        <dbReference type="Pfam" id="PF09334"/>
    </source>
</evidence>
<dbReference type="EC" id="6.1.1.10" evidence="9"/>
<comment type="cofactor">
    <cofactor evidence="9">
        <name>Zn(2+)</name>
        <dbReference type="ChEBI" id="CHEBI:29105"/>
    </cofactor>
    <text evidence="9">Binds 1 zinc ion per subunit.</text>
</comment>
<dbReference type="InterPro" id="IPR014729">
    <property type="entry name" value="Rossmann-like_a/b/a_fold"/>
</dbReference>
<keyword evidence="4 9" id="KW-0547">Nucleotide-binding</keyword>
<dbReference type="Gene3D" id="1.10.730.10">
    <property type="entry name" value="Isoleucyl-tRNA Synthetase, Domain 1"/>
    <property type="match status" value="1"/>
</dbReference>
<dbReference type="PANTHER" id="PTHR43326:SF1">
    <property type="entry name" value="METHIONINE--TRNA LIGASE, MITOCHONDRIAL"/>
    <property type="match status" value="1"/>
</dbReference>
<dbReference type="Pfam" id="PF01406">
    <property type="entry name" value="tRNA-synt_1e"/>
    <property type="match status" value="1"/>
</dbReference>
<dbReference type="Gene3D" id="3.40.50.620">
    <property type="entry name" value="HUPs"/>
    <property type="match status" value="1"/>
</dbReference>
<evidence type="ECO:0000259" key="10">
    <source>
        <dbReference type="Pfam" id="PF01406"/>
    </source>
</evidence>
<dbReference type="EMBL" id="JACPSX010000060">
    <property type="protein sequence ID" value="MBI3014164.1"/>
    <property type="molecule type" value="Genomic_DNA"/>
</dbReference>
<evidence type="ECO:0000256" key="5">
    <source>
        <dbReference type="ARBA" id="ARBA00022833"/>
    </source>
</evidence>
<keyword evidence="9" id="KW-0963">Cytoplasm</keyword>
<dbReference type="InterPro" id="IPR023457">
    <property type="entry name" value="Met-tRNA_synth_2"/>
</dbReference>
<feature type="short sequence motif" description="'KMSKS' region" evidence="9">
    <location>
        <begin position="297"/>
        <end position="301"/>
    </location>
</feature>
<dbReference type="PANTHER" id="PTHR43326">
    <property type="entry name" value="METHIONYL-TRNA SYNTHETASE"/>
    <property type="match status" value="1"/>
</dbReference>
<protein>
    <recommendedName>
        <fullName evidence="9">Methionine--tRNA ligase</fullName>
        <ecNumber evidence="9">6.1.1.10</ecNumber>
    </recommendedName>
    <alternativeName>
        <fullName evidence="9">Methionyl-tRNA synthetase</fullName>
        <shortName evidence="9">MetRS</shortName>
    </alternativeName>
</protein>
<keyword evidence="7 9" id="KW-0648">Protein biosynthesis</keyword>
<evidence type="ECO:0000256" key="7">
    <source>
        <dbReference type="ARBA" id="ARBA00022917"/>
    </source>
</evidence>
<dbReference type="SUPFAM" id="SSF52374">
    <property type="entry name" value="Nucleotidylyl transferase"/>
    <property type="match status" value="1"/>
</dbReference>
<dbReference type="GO" id="GO:0006431">
    <property type="term" value="P:methionyl-tRNA aminoacylation"/>
    <property type="evidence" value="ECO:0007669"/>
    <property type="project" value="UniProtKB-UniRule"/>
</dbReference>
<evidence type="ECO:0000256" key="4">
    <source>
        <dbReference type="ARBA" id="ARBA00022741"/>
    </source>
</evidence>
<dbReference type="GO" id="GO:0005737">
    <property type="term" value="C:cytoplasm"/>
    <property type="evidence" value="ECO:0007669"/>
    <property type="project" value="UniProtKB-SubCell"/>
</dbReference>
<dbReference type="InterPro" id="IPR014758">
    <property type="entry name" value="Met-tRNA_synth"/>
</dbReference>
<feature type="binding site" evidence="9">
    <location>
        <position position="129"/>
    </location>
    <ligand>
        <name>Zn(2+)</name>
        <dbReference type="ChEBI" id="CHEBI:29105"/>
    </ligand>
</feature>
<feature type="binding site" evidence="9">
    <location>
        <position position="146"/>
    </location>
    <ligand>
        <name>Zn(2+)</name>
        <dbReference type="ChEBI" id="CHEBI:29105"/>
    </ligand>
</feature>
<dbReference type="Pfam" id="PF09334">
    <property type="entry name" value="tRNA-synt_1g"/>
    <property type="match status" value="1"/>
</dbReference>
<evidence type="ECO:0000256" key="8">
    <source>
        <dbReference type="ARBA" id="ARBA00023146"/>
    </source>
</evidence>
<evidence type="ECO:0000256" key="2">
    <source>
        <dbReference type="ARBA" id="ARBA00022598"/>
    </source>
</evidence>
<dbReference type="Pfam" id="PF19303">
    <property type="entry name" value="Anticodon_3"/>
    <property type="match status" value="1"/>
</dbReference>
<comment type="caution">
    <text evidence="9">Lacks conserved residue(s) required for the propagation of feature annotation.</text>
</comment>
<evidence type="ECO:0000256" key="6">
    <source>
        <dbReference type="ARBA" id="ARBA00022840"/>
    </source>
</evidence>
<dbReference type="GO" id="GO:0005524">
    <property type="term" value="F:ATP binding"/>
    <property type="evidence" value="ECO:0007669"/>
    <property type="project" value="UniProtKB-UniRule"/>
</dbReference>
<sequence length="532" mass="60759">MTPEKTFYITTPIYYVNDVPHLGHAYTTVAADTVARYRRLEGKKVFFLTGTDEHGQKVERAARQQGEAPQELADRVVERFKGLWQRLEISNDYFIRTTEAHHKGAVQHFFNQVYEKGDIYLGDYEDWYCTPCETFWTETQLVQGNCPDCGRSVEKLKEKSYFFRMSRYQEALLSFYAQNPHFVQPQARYNEIIRFVQGGLRDLSISRTSFRWGIPVPRDSQHVIYVWFDALANYISAAGYPEDPQQLESLWPANIHLIGKDILRFHAVYWPTFLMSAGLPLPHQIFSHGWWTVEGRKMSKSLQNVVDPNRLLDQYGVDPIRYYLLREVAFGLDGDFSHSTLIHRVNSDLANDLGNLLSRTLSMAHRYSQGQVPPGYPASGCPAAEVSEPLRAAAERALNEVRRSMEELAFHKALAGIWELVGAANKFIDEKAPWNLAKDPEQRDRLDGVLYSTLEALRQTATLLSPFLPGIARQMEEQLGIHPGDGERPTLGEATRWGGMKAGKALGKPEPLFPRLTAERIAEIRSSFRIED</sequence>
<dbReference type="GO" id="GO:0046872">
    <property type="term" value="F:metal ion binding"/>
    <property type="evidence" value="ECO:0007669"/>
    <property type="project" value="UniProtKB-KW"/>
</dbReference>
<feature type="domain" description="Methionyl-tRNA synthetase anticodon-binding" evidence="12">
    <location>
        <begin position="382"/>
        <end position="528"/>
    </location>
</feature>
<evidence type="ECO:0000313" key="13">
    <source>
        <dbReference type="EMBL" id="MBI3014164.1"/>
    </source>
</evidence>
<dbReference type="InterPro" id="IPR033911">
    <property type="entry name" value="MetRS_core"/>
</dbReference>
<accession>A0A932GNG9</accession>
<dbReference type="SUPFAM" id="SSF47323">
    <property type="entry name" value="Anticodon-binding domain of a subclass of class I aminoacyl-tRNA synthetases"/>
    <property type="match status" value="1"/>
</dbReference>
<feature type="short sequence motif" description="'HIGH' region" evidence="9">
    <location>
        <begin position="14"/>
        <end position="24"/>
    </location>
</feature>
<dbReference type="Gene3D" id="2.170.220.10">
    <property type="match status" value="1"/>
</dbReference>
<evidence type="ECO:0000256" key="1">
    <source>
        <dbReference type="ARBA" id="ARBA00003314"/>
    </source>
</evidence>
<comment type="catalytic activity">
    <reaction evidence="9">
        <text>tRNA(Met) + L-methionine + ATP = L-methionyl-tRNA(Met) + AMP + diphosphate</text>
        <dbReference type="Rhea" id="RHEA:13481"/>
        <dbReference type="Rhea" id="RHEA-COMP:9667"/>
        <dbReference type="Rhea" id="RHEA-COMP:9698"/>
        <dbReference type="ChEBI" id="CHEBI:30616"/>
        <dbReference type="ChEBI" id="CHEBI:33019"/>
        <dbReference type="ChEBI" id="CHEBI:57844"/>
        <dbReference type="ChEBI" id="CHEBI:78442"/>
        <dbReference type="ChEBI" id="CHEBI:78530"/>
        <dbReference type="ChEBI" id="CHEBI:456215"/>
        <dbReference type="EC" id="6.1.1.10"/>
    </reaction>
</comment>
<organism evidence="13 14">
    <name type="scientific">Tectimicrobiota bacterium</name>
    <dbReference type="NCBI Taxonomy" id="2528274"/>
    <lineage>
        <taxon>Bacteria</taxon>
        <taxon>Pseudomonadati</taxon>
        <taxon>Nitrospinota/Tectimicrobiota group</taxon>
        <taxon>Candidatus Tectimicrobiota</taxon>
    </lineage>
</organism>
<feature type="domain" description="Methionyl/Leucyl tRNA synthetase" evidence="11">
    <location>
        <begin position="150"/>
        <end position="361"/>
    </location>
</feature>
<dbReference type="HAMAP" id="MF_01228">
    <property type="entry name" value="Met_tRNA_synth_type2"/>
    <property type="match status" value="1"/>
</dbReference>
<dbReference type="InterPro" id="IPR041872">
    <property type="entry name" value="Anticodon_Met"/>
</dbReference>
<keyword evidence="3 9" id="KW-0479">Metal-binding</keyword>
<feature type="binding site" evidence="9">
    <location>
        <position position="149"/>
    </location>
    <ligand>
        <name>Zn(2+)</name>
        <dbReference type="ChEBI" id="CHEBI:29105"/>
    </ligand>
</feature>
<proteinExistence type="inferred from homology"/>
<dbReference type="NCBIfam" id="TIGR00398">
    <property type="entry name" value="metG"/>
    <property type="match status" value="1"/>
</dbReference>
<keyword evidence="6 9" id="KW-0067">ATP-binding</keyword>
<dbReference type="GO" id="GO:0004825">
    <property type="term" value="F:methionine-tRNA ligase activity"/>
    <property type="evidence" value="ECO:0007669"/>
    <property type="project" value="UniProtKB-UniRule"/>
</dbReference>
<dbReference type="CDD" id="cd07957">
    <property type="entry name" value="Anticodon_Ia_Met"/>
    <property type="match status" value="1"/>
</dbReference>
<reference evidence="13" key="1">
    <citation type="submission" date="2020-07" db="EMBL/GenBank/DDBJ databases">
        <title>Huge and variable diversity of episymbiotic CPR bacteria and DPANN archaea in groundwater ecosystems.</title>
        <authorList>
            <person name="He C.Y."/>
            <person name="Keren R."/>
            <person name="Whittaker M."/>
            <person name="Farag I.F."/>
            <person name="Doudna J."/>
            <person name="Cate J.H.D."/>
            <person name="Banfield J.F."/>
        </authorList>
    </citation>
    <scope>NUCLEOTIDE SEQUENCE</scope>
    <source>
        <strain evidence="13">NC_groundwater_717_Ag_S-0.2um_59_8</strain>
    </source>
</reference>
<comment type="similarity">
    <text evidence="9">Belongs to the class-I aminoacyl-tRNA synthetase family. MetG type 2A subfamily.</text>
</comment>
<dbReference type="InterPro" id="IPR009080">
    <property type="entry name" value="tRNAsynth_Ia_anticodon-bd"/>
</dbReference>
<evidence type="ECO:0000259" key="12">
    <source>
        <dbReference type="Pfam" id="PF19303"/>
    </source>
</evidence>
<gene>
    <name evidence="9 13" type="primary">metG</name>
    <name evidence="13" type="ORF">HYY65_03650</name>
</gene>
<dbReference type="InterPro" id="IPR015413">
    <property type="entry name" value="Methionyl/Leucyl_tRNA_Synth"/>
</dbReference>
<dbReference type="PRINTS" id="PR01041">
    <property type="entry name" value="TRNASYNTHMET"/>
</dbReference>
<evidence type="ECO:0000256" key="3">
    <source>
        <dbReference type="ARBA" id="ARBA00022723"/>
    </source>
</evidence>
<comment type="function">
    <text evidence="1 9">Is required not only for elongation of protein synthesis but also for the initiation of all mRNA translation through initiator tRNA(fMet) aminoacylation.</text>
</comment>
<dbReference type="Proteomes" id="UP000741360">
    <property type="component" value="Unassembled WGS sequence"/>
</dbReference>
<evidence type="ECO:0000256" key="9">
    <source>
        <dbReference type="HAMAP-Rule" id="MF_01228"/>
    </source>
</evidence>
<keyword evidence="2 9" id="KW-0436">Ligase</keyword>
<evidence type="ECO:0000313" key="14">
    <source>
        <dbReference type="Proteomes" id="UP000741360"/>
    </source>
</evidence>
<dbReference type="AlphaFoldDB" id="A0A932GNG9"/>
<feature type="binding site" evidence="9">
    <location>
        <position position="132"/>
    </location>
    <ligand>
        <name>Zn(2+)</name>
        <dbReference type="ChEBI" id="CHEBI:29105"/>
    </ligand>
</feature>
<dbReference type="FunFam" id="2.170.220.10:FF:000002">
    <property type="entry name" value="Methionine--tRNA ligase"/>
    <property type="match status" value="1"/>
</dbReference>
<comment type="subunit">
    <text evidence="9">Monomer.</text>
</comment>
<keyword evidence="5 9" id="KW-0862">Zinc</keyword>
<keyword evidence="8 9" id="KW-0030">Aminoacyl-tRNA synthetase</keyword>
<comment type="caution">
    <text evidence="13">The sequence shown here is derived from an EMBL/GenBank/DDBJ whole genome shotgun (WGS) entry which is preliminary data.</text>
</comment>
<dbReference type="CDD" id="cd00814">
    <property type="entry name" value="MetRS_core"/>
    <property type="match status" value="1"/>
</dbReference>